<gene>
    <name evidence="2" type="ORF">Q9K01_01440</name>
</gene>
<evidence type="ECO:0000313" key="3">
    <source>
        <dbReference type="Proteomes" id="UP001235664"/>
    </source>
</evidence>
<keyword evidence="2" id="KW-0540">Nuclease</keyword>
<dbReference type="Gene3D" id="1.10.1670.10">
    <property type="entry name" value="Helix-hairpin-Helix base-excision DNA repair enzymes (C-terminal)"/>
    <property type="match status" value="1"/>
</dbReference>
<feature type="domain" description="HhH-GPD" evidence="1">
    <location>
        <begin position="47"/>
        <end position="204"/>
    </location>
</feature>
<dbReference type="InterPro" id="IPR003265">
    <property type="entry name" value="HhH-GPD_domain"/>
</dbReference>
<dbReference type="Gene3D" id="1.10.340.30">
    <property type="entry name" value="Hypothetical protein, domain 2"/>
    <property type="match status" value="1"/>
</dbReference>
<dbReference type="Pfam" id="PF00730">
    <property type="entry name" value="HhH-GPD"/>
    <property type="match status" value="1"/>
</dbReference>
<accession>A0ABT9H4N9</accession>
<dbReference type="PANTHER" id="PTHR47203">
    <property type="match status" value="1"/>
</dbReference>
<dbReference type="SMART" id="SM00478">
    <property type="entry name" value="ENDO3c"/>
    <property type="match status" value="1"/>
</dbReference>
<keyword evidence="3" id="KW-1185">Reference proteome</keyword>
<dbReference type="PIRSF" id="PIRSF001435">
    <property type="entry name" value="Nth"/>
    <property type="match status" value="1"/>
</dbReference>
<organism evidence="2 3">
    <name type="scientific">Qipengyuania benthica</name>
    <dbReference type="NCBI Taxonomy" id="3067651"/>
    <lineage>
        <taxon>Bacteria</taxon>
        <taxon>Pseudomonadati</taxon>
        <taxon>Pseudomonadota</taxon>
        <taxon>Alphaproteobacteria</taxon>
        <taxon>Sphingomonadales</taxon>
        <taxon>Erythrobacteraceae</taxon>
        <taxon>Qipengyuania</taxon>
    </lineage>
</organism>
<dbReference type="PANTHER" id="PTHR47203:SF1">
    <property type="entry name" value="HYPOTHETICAL BASE EXCISION DNA REPAIR PROTEIN (EUROFUNG)"/>
    <property type="match status" value="1"/>
</dbReference>
<dbReference type="CDD" id="cd00056">
    <property type="entry name" value="ENDO3c"/>
    <property type="match status" value="1"/>
</dbReference>
<reference evidence="2 3" key="1">
    <citation type="submission" date="2023-08" db="EMBL/GenBank/DDBJ databases">
        <title>genomic of DY56.</title>
        <authorList>
            <person name="Wang Y."/>
        </authorList>
    </citation>
    <scope>NUCLEOTIDE SEQUENCE [LARGE SCALE GENOMIC DNA]</scope>
    <source>
        <strain evidence="2 3">DY56-A-20</strain>
    </source>
</reference>
<dbReference type="InterPro" id="IPR011257">
    <property type="entry name" value="DNA_glycosylase"/>
</dbReference>
<dbReference type="EMBL" id="JAVAIL010000001">
    <property type="protein sequence ID" value="MDP4538291.1"/>
    <property type="molecule type" value="Genomic_DNA"/>
</dbReference>
<sequence>MQLPLGPDPRTETLRRLQPLLVQRFGRIERAAAQWRRPEWVLVQGLIGARTKSPISNAAADRLLTRYGSWEAVAEAPLDELRELLATQTYPNVAAERLKRALQAVVAERGAVDLAHLEPLDTAAAMAWLETLPGVGRKIAAGVVNASTLDRKALVLDGHHTRILQRMGLVPPKADTARAYEAIMPAMPPEWSAADYDEHDLLMKKVGQTTCRPSHRDCPICPAEALCRTGQGRTGQARTGPAPPAGA</sequence>
<comment type="caution">
    <text evidence="2">The sequence shown here is derived from an EMBL/GenBank/DDBJ whole genome shotgun (WGS) entry which is preliminary data.</text>
</comment>
<dbReference type="SUPFAM" id="SSF48150">
    <property type="entry name" value="DNA-glycosylase"/>
    <property type="match status" value="1"/>
</dbReference>
<evidence type="ECO:0000313" key="2">
    <source>
        <dbReference type="EMBL" id="MDP4538291.1"/>
    </source>
</evidence>
<dbReference type="GO" id="GO:0004519">
    <property type="term" value="F:endonuclease activity"/>
    <property type="evidence" value="ECO:0007669"/>
    <property type="project" value="UniProtKB-KW"/>
</dbReference>
<evidence type="ECO:0000259" key="1">
    <source>
        <dbReference type="SMART" id="SM00478"/>
    </source>
</evidence>
<proteinExistence type="predicted"/>
<dbReference type="InterPro" id="IPR023170">
    <property type="entry name" value="HhH_base_excis_C"/>
</dbReference>
<keyword evidence="2" id="KW-0255">Endonuclease</keyword>
<name>A0ABT9H4N9_9SPHN</name>
<keyword evidence="2" id="KW-0378">Hydrolase</keyword>
<dbReference type="RefSeq" id="WP_305928433.1">
    <property type="nucleotide sequence ID" value="NZ_JAVAIL010000001.1"/>
</dbReference>
<protein>
    <submittedName>
        <fullName evidence="2">Endonuclease III</fullName>
    </submittedName>
</protein>
<dbReference type="Proteomes" id="UP001235664">
    <property type="component" value="Unassembled WGS sequence"/>
</dbReference>